<proteinExistence type="predicted"/>
<dbReference type="SUPFAM" id="SSF53474">
    <property type="entry name" value="alpha/beta-Hydrolases"/>
    <property type="match status" value="1"/>
</dbReference>
<sequence length="498" mass="53549">MLLALSAPVLAQQGHGGDEPRDRGRQTEQAASPGIFNLIPADSVTEHVFKAPSGDLPYTATAGTLDLFGQDGNRSARIFYTAYVAKNRTPGRPLTFAFNGGPGAASAYLHLGLIGPRVLEFGESGDNGTAPELKDNPESWLAFTDVVLIDPVGTGWSRAASDDVARGFYGVRQDAESLAKAIALYVQKNGRLDAPKYLLGESYGGFRAAKVATSLKNTQGILTSGVIMLSPLIEGRFLANSDDPLSAALQFPSLAAADLEQRGQFTQERLAEAERFAMGDYLVALAGPSLAGQAADTFYARVSELTGIEKSVVARVRGFVGDVYAKEMAGPGRVVSPYDAAYAVPDAYPEDVYSRNDDPILEGYTRAYGAAFAAYARNELGFSTEVTYSLLNEDVNRRWEWNGGRGGESRALASASTDIRDLLSVIPTFRLMIAHGYSDALTPYGASRYVIDHLPPRLAAGRAELKAYRGGHMFYTRPDSRRSFAADVKVFYDAKATD</sequence>
<dbReference type="Pfam" id="PF00450">
    <property type="entry name" value="Peptidase_S10"/>
    <property type="match status" value="1"/>
</dbReference>
<organism evidence="6 7">
    <name type="scientific">Rhizobium puerariae</name>
    <dbReference type="NCBI Taxonomy" id="1585791"/>
    <lineage>
        <taxon>Bacteria</taxon>
        <taxon>Pseudomonadati</taxon>
        <taxon>Pseudomonadota</taxon>
        <taxon>Alphaproteobacteria</taxon>
        <taxon>Hyphomicrobiales</taxon>
        <taxon>Rhizobiaceae</taxon>
        <taxon>Rhizobium/Agrobacterium group</taxon>
        <taxon>Rhizobium</taxon>
    </lineage>
</organism>
<evidence type="ECO:0000256" key="1">
    <source>
        <dbReference type="ARBA" id="ARBA00022645"/>
    </source>
</evidence>
<dbReference type="Proteomes" id="UP001589692">
    <property type="component" value="Unassembled WGS sequence"/>
</dbReference>
<dbReference type="PANTHER" id="PTHR11802">
    <property type="entry name" value="SERINE PROTEASE FAMILY S10 SERINE CARBOXYPEPTIDASE"/>
    <property type="match status" value="1"/>
</dbReference>
<accession>A0ABV6ADS6</accession>
<dbReference type="Gene3D" id="3.40.50.1820">
    <property type="entry name" value="alpha/beta hydrolase"/>
    <property type="match status" value="1"/>
</dbReference>
<keyword evidence="4" id="KW-0378">Hydrolase</keyword>
<keyword evidence="5" id="KW-0325">Glycoprotein</keyword>
<protein>
    <submittedName>
        <fullName evidence="6">S10 family peptidase</fullName>
    </submittedName>
</protein>
<evidence type="ECO:0000256" key="5">
    <source>
        <dbReference type="ARBA" id="ARBA00023180"/>
    </source>
</evidence>
<keyword evidence="7" id="KW-1185">Reference proteome</keyword>
<keyword evidence="2" id="KW-0645">Protease</keyword>
<keyword evidence="1" id="KW-0121">Carboxypeptidase</keyword>
<dbReference type="PANTHER" id="PTHR11802:SF3">
    <property type="entry name" value="RETINOID-INDUCIBLE SERINE CARBOXYPEPTIDASE"/>
    <property type="match status" value="1"/>
</dbReference>
<evidence type="ECO:0000313" key="6">
    <source>
        <dbReference type="EMBL" id="MFB9948769.1"/>
    </source>
</evidence>
<evidence type="ECO:0000256" key="3">
    <source>
        <dbReference type="ARBA" id="ARBA00022729"/>
    </source>
</evidence>
<evidence type="ECO:0000256" key="4">
    <source>
        <dbReference type="ARBA" id="ARBA00022801"/>
    </source>
</evidence>
<dbReference type="InterPro" id="IPR029058">
    <property type="entry name" value="AB_hydrolase_fold"/>
</dbReference>
<name>A0ABV6ADS6_9HYPH</name>
<reference evidence="6 7" key="1">
    <citation type="submission" date="2024-09" db="EMBL/GenBank/DDBJ databases">
        <authorList>
            <person name="Sun Q."/>
            <person name="Mori K."/>
        </authorList>
    </citation>
    <scope>NUCLEOTIDE SEQUENCE [LARGE SCALE GENOMIC DNA]</scope>
    <source>
        <strain evidence="6 7">TBRC 4938</strain>
    </source>
</reference>
<dbReference type="RefSeq" id="WP_377258784.1">
    <property type="nucleotide sequence ID" value="NZ_JBHMAA010000008.1"/>
</dbReference>
<keyword evidence="3" id="KW-0732">Signal</keyword>
<evidence type="ECO:0000313" key="7">
    <source>
        <dbReference type="Proteomes" id="UP001589692"/>
    </source>
</evidence>
<dbReference type="InterPro" id="IPR001563">
    <property type="entry name" value="Peptidase_S10"/>
</dbReference>
<dbReference type="EMBL" id="JBHMAA010000008">
    <property type="protein sequence ID" value="MFB9948769.1"/>
    <property type="molecule type" value="Genomic_DNA"/>
</dbReference>
<gene>
    <name evidence="6" type="ORF">ACFFP0_07915</name>
</gene>
<comment type="caution">
    <text evidence="6">The sequence shown here is derived from an EMBL/GenBank/DDBJ whole genome shotgun (WGS) entry which is preliminary data.</text>
</comment>
<evidence type="ECO:0000256" key="2">
    <source>
        <dbReference type="ARBA" id="ARBA00022670"/>
    </source>
</evidence>